<gene>
    <name evidence="1" type="ordered locus">VFMJ11_A1193</name>
</gene>
<evidence type="ECO:0000313" key="2">
    <source>
        <dbReference type="Proteomes" id="UP000001857"/>
    </source>
</evidence>
<accession>B5EVM0</accession>
<dbReference type="KEGG" id="vfm:VFMJ11_A1193"/>
<dbReference type="AlphaFoldDB" id="B5EVM0"/>
<evidence type="ECO:0000313" key="1">
    <source>
        <dbReference type="EMBL" id="ACH64137.1"/>
    </source>
</evidence>
<reference evidence="1 2" key="2">
    <citation type="journal article" date="2009" name="Nature">
        <title>A single regulatory gene is sufficient to alter bacterial host range.</title>
        <authorList>
            <person name="Mandel M.J."/>
            <person name="Wollenberg M.S."/>
            <person name="Stabb E.V."/>
            <person name="Visick K.L."/>
            <person name="Ruby E.G."/>
        </authorList>
    </citation>
    <scope>NUCLEOTIDE SEQUENCE [LARGE SCALE GENOMIC DNA]</scope>
    <source>
        <strain evidence="1 2">MJ11</strain>
    </source>
</reference>
<proteinExistence type="predicted"/>
<reference evidence="2" key="1">
    <citation type="submission" date="2008-08" db="EMBL/GenBank/DDBJ databases">
        <title>Complete sequence of Vibrio fischeri strain MJ11.</title>
        <authorList>
            <person name="Mandel M.J."/>
            <person name="Stabb E.V."/>
            <person name="Ruby E.G."/>
            <person name="Ferriera S."/>
            <person name="Johnson J."/>
            <person name="Kravitz S."/>
            <person name="Beeson K."/>
            <person name="Sutton G."/>
            <person name="Rogers Y.-H."/>
            <person name="Friedman R."/>
            <person name="Frazier M."/>
            <person name="Venter J.C."/>
        </authorList>
    </citation>
    <scope>NUCLEOTIDE SEQUENCE [LARGE SCALE GENOMIC DNA]</scope>
    <source>
        <strain evidence="2">MJ11</strain>
    </source>
</reference>
<dbReference type="Proteomes" id="UP000001857">
    <property type="component" value="Chromosome II"/>
</dbReference>
<protein>
    <submittedName>
        <fullName evidence="1">Uncharacterized protein</fullName>
    </submittedName>
</protein>
<organism evidence="1 2">
    <name type="scientific">Aliivibrio fischeri (strain MJ11)</name>
    <name type="common">Vibrio fischeri</name>
    <dbReference type="NCBI Taxonomy" id="388396"/>
    <lineage>
        <taxon>Bacteria</taxon>
        <taxon>Pseudomonadati</taxon>
        <taxon>Pseudomonadota</taxon>
        <taxon>Gammaproteobacteria</taxon>
        <taxon>Vibrionales</taxon>
        <taxon>Vibrionaceae</taxon>
        <taxon>Aliivibrio</taxon>
    </lineage>
</organism>
<name>B5EVM0_ALIFM</name>
<dbReference type="EMBL" id="CP001133">
    <property type="protein sequence ID" value="ACH64137.1"/>
    <property type="molecule type" value="Genomic_DNA"/>
</dbReference>
<sequence length="46" mass="5614">MNSIKKYFYINITKCVDFYWVASLFIIDYEINKIIIGYIKIKNIFI</sequence>
<dbReference type="HOGENOM" id="CLU_3190453_0_0_6"/>